<name>A0A0E3VSD1_9BRAD</name>
<organism evidence="2 3">
    <name type="scientific">Bradyrhizobium diazoefficiens</name>
    <dbReference type="NCBI Taxonomy" id="1355477"/>
    <lineage>
        <taxon>Bacteria</taxon>
        <taxon>Pseudomonadati</taxon>
        <taxon>Pseudomonadota</taxon>
        <taxon>Alphaproteobacteria</taxon>
        <taxon>Hyphomicrobiales</taxon>
        <taxon>Nitrobacteraceae</taxon>
        <taxon>Bradyrhizobium</taxon>
    </lineage>
</organism>
<dbReference type="EMBL" id="AP014685">
    <property type="protein sequence ID" value="BAR53700.1"/>
    <property type="molecule type" value="Genomic_DNA"/>
</dbReference>
<dbReference type="InterPro" id="IPR051397">
    <property type="entry name" value="Zn-ADH-like_protein"/>
</dbReference>
<protein>
    <recommendedName>
        <fullName evidence="1">Alcohol dehydrogenase-like N-terminal domain-containing protein</fullName>
    </recommendedName>
</protein>
<reference evidence="2 3" key="1">
    <citation type="submission" date="2014-11" db="EMBL/GenBank/DDBJ databases">
        <title>Symbiosis island explosion on the genome of extra-slow-growing strains of soybean bradyrhizobia with massive insertion sequences.</title>
        <authorList>
            <person name="Iida T."/>
            <person name="Minamisawa K."/>
        </authorList>
    </citation>
    <scope>NUCLEOTIDE SEQUENCE [LARGE SCALE GENOMIC DNA]</scope>
    <source>
        <strain evidence="2 3">NK6</strain>
    </source>
</reference>
<dbReference type="Proteomes" id="UP000063308">
    <property type="component" value="Chromosome"/>
</dbReference>
<dbReference type="AlphaFoldDB" id="A0A0E3VSD1"/>
<feature type="domain" description="Alcohol dehydrogenase-like N-terminal" evidence="1">
    <location>
        <begin position="14"/>
        <end position="85"/>
    </location>
</feature>
<dbReference type="PANTHER" id="PTHR43677:SF4">
    <property type="entry name" value="QUINONE OXIDOREDUCTASE-LIKE PROTEIN 2"/>
    <property type="match status" value="1"/>
</dbReference>
<dbReference type="InterPro" id="IPR029069">
    <property type="entry name" value="HotDog_dom_sf"/>
</dbReference>
<dbReference type="GO" id="GO:0016491">
    <property type="term" value="F:oxidoreductase activity"/>
    <property type="evidence" value="ECO:0007669"/>
    <property type="project" value="TreeGrafter"/>
</dbReference>
<evidence type="ECO:0000259" key="1">
    <source>
        <dbReference type="Pfam" id="PF08240"/>
    </source>
</evidence>
<dbReference type="SUPFAM" id="SSF54637">
    <property type="entry name" value="Thioesterase/thiol ester dehydrase-isomerase"/>
    <property type="match status" value="1"/>
</dbReference>
<dbReference type="InterPro" id="IPR013154">
    <property type="entry name" value="ADH-like_N"/>
</dbReference>
<dbReference type="PANTHER" id="PTHR43677">
    <property type="entry name" value="SHORT-CHAIN DEHYDROGENASE/REDUCTASE"/>
    <property type="match status" value="1"/>
</dbReference>
<dbReference type="Gene3D" id="3.10.129.10">
    <property type="entry name" value="Hotdog Thioesterase"/>
    <property type="match status" value="1"/>
</dbReference>
<proteinExistence type="predicted"/>
<dbReference type="Gene3D" id="3.90.180.10">
    <property type="entry name" value="Medium-chain alcohol dehydrogenases, catalytic domain"/>
    <property type="match status" value="1"/>
</dbReference>
<sequence length="357" mass="38517">MRLSEIDEPRPAGDEILIDVHAASVSFMDQLMVSGLYQMRPPTPFVPGTEASGIVVALGDKVTAFAPGDRVACSRGRHARRGQSHGSGTNCPQDQVECADEEERTRLMTWIIIDKRYCGPPNSGNGGYVCGRLARHIPGAAEVTLRAPPPLDRPLDAVATDDGTWELRDGAKLVATGRPTNVELARLEKASFEEARAAELRTPVKPHEHPLPTCFVCGPARAKGDGLRIFAGPLGRDVRNAVLAASWIPDPNLAAEDGLVASEFLWSALDCPTGYACNYNQESDSFDQAPLLLGRMSARIEARPRPGDRCVITAWPTGRDGRKRTAEAAVHDETGRLLAVARATWIAVEREVQLGCG</sequence>
<accession>A0A0E3VSD1</accession>
<dbReference type="InterPro" id="IPR011032">
    <property type="entry name" value="GroES-like_sf"/>
</dbReference>
<evidence type="ECO:0000313" key="2">
    <source>
        <dbReference type="EMBL" id="BAR53700.1"/>
    </source>
</evidence>
<gene>
    <name evidence="2" type="ORF">NK6_515</name>
</gene>
<dbReference type="SUPFAM" id="SSF50129">
    <property type="entry name" value="GroES-like"/>
    <property type="match status" value="1"/>
</dbReference>
<dbReference type="Pfam" id="PF08240">
    <property type="entry name" value="ADH_N"/>
    <property type="match status" value="1"/>
</dbReference>
<evidence type="ECO:0000313" key="3">
    <source>
        <dbReference type="Proteomes" id="UP000063308"/>
    </source>
</evidence>